<evidence type="ECO:0000256" key="4">
    <source>
        <dbReference type="SAM" id="MobiDB-lite"/>
    </source>
</evidence>
<feature type="repeat" description="ANK" evidence="3">
    <location>
        <begin position="139"/>
        <end position="171"/>
    </location>
</feature>
<sequence length="331" mass="36643">MEDDSLFQSHRSATTPSTPAPRRQRSLPPSLPSFDTSLLFHRTLHSRISNKHHGITRAKVKVAIELEFREERLREASARGDCNTGTIIKLLSTTPQPDINSADEKGRTPLHFACAGGHNDCVKLLIERGANVNAEADIAGNRPLHLAVISNKMDCVIALLEAGAKINMDDAFHRTPLSVARSRLNILMKNIESANVDVEEMVEDNENIPENREIFIQVLQIIKILRHYLSIENREYNNIQDIKNIKNNAGSANAAFTDGNEPMTISNTGSATSAMEALDDLTSQLSQMAISTTKFENSNSNSSSVNQYTLPDSIVLNKVQNVLDNIIKYQT</sequence>
<feature type="compositionally biased region" description="Polar residues" evidence="4">
    <location>
        <begin position="1"/>
        <end position="17"/>
    </location>
</feature>
<dbReference type="PANTHER" id="PTHR24171">
    <property type="entry name" value="ANKYRIN REPEAT DOMAIN-CONTAINING PROTEIN 39-RELATED"/>
    <property type="match status" value="1"/>
</dbReference>
<feature type="repeat" description="ANK" evidence="3">
    <location>
        <begin position="105"/>
        <end position="137"/>
    </location>
</feature>
<feature type="region of interest" description="Disordered" evidence="4">
    <location>
        <begin position="1"/>
        <end position="31"/>
    </location>
</feature>
<dbReference type="InterPro" id="IPR036770">
    <property type="entry name" value="Ankyrin_rpt-contain_sf"/>
</dbReference>
<keyword evidence="1" id="KW-0677">Repeat</keyword>
<dbReference type="PROSITE" id="PS50088">
    <property type="entry name" value="ANK_REPEAT"/>
    <property type="match status" value="2"/>
</dbReference>
<dbReference type="SUPFAM" id="SSF48403">
    <property type="entry name" value="Ankyrin repeat"/>
    <property type="match status" value="1"/>
</dbReference>
<dbReference type="PRINTS" id="PR01415">
    <property type="entry name" value="ANKYRIN"/>
</dbReference>
<keyword evidence="6" id="KW-1185">Reference proteome</keyword>
<evidence type="ECO:0000256" key="2">
    <source>
        <dbReference type="ARBA" id="ARBA00023043"/>
    </source>
</evidence>
<evidence type="ECO:0000256" key="3">
    <source>
        <dbReference type="PROSITE-ProRule" id="PRU00023"/>
    </source>
</evidence>
<accession>A0ABN7WB96</accession>
<dbReference type="Proteomes" id="UP000789901">
    <property type="component" value="Unassembled WGS sequence"/>
</dbReference>
<dbReference type="EMBL" id="CAJVQB010037854">
    <property type="protein sequence ID" value="CAG8825634.1"/>
    <property type="molecule type" value="Genomic_DNA"/>
</dbReference>
<dbReference type="Pfam" id="PF12796">
    <property type="entry name" value="Ank_2"/>
    <property type="match status" value="1"/>
</dbReference>
<gene>
    <name evidence="5" type="ORF">GMARGA_LOCUS28893</name>
</gene>
<evidence type="ECO:0000313" key="5">
    <source>
        <dbReference type="EMBL" id="CAG8825634.1"/>
    </source>
</evidence>
<evidence type="ECO:0000256" key="1">
    <source>
        <dbReference type="ARBA" id="ARBA00022737"/>
    </source>
</evidence>
<proteinExistence type="predicted"/>
<keyword evidence="2 3" id="KW-0040">ANK repeat</keyword>
<dbReference type="SMART" id="SM00248">
    <property type="entry name" value="ANK"/>
    <property type="match status" value="2"/>
</dbReference>
<dbReference type="Gene3D" id="1.25.40.20">
    <property type="entry name" value="Ankyrin repeat-containing domain"/>
    <property type="match status" value="1"/>
</dbReference>
<evidence type="ECO:0000313" key="6">
    <source>
        <dbReference type="Proteomes" id="UP000789901"/>
    </source>
</evidence>
<dbReference type="PROSITE" id="PS50297">
    <property type="entry name" value="ANK_REP_REGION"/>
    <property type="match status" value="2"/>
</dbReference>
<protein>
    <submittedName>
        <fullName evidence="5">26938_t:CDS:1</fullName>
    </submittedName>
</protein>
<reference evidence="5 6" key="1">
    <citation type="submission" date="2021-06" db="EMBL/GenBank/DDBJ databases">
        <authorList>
            <person name="Kallberg Y."/>
            <person name="Tangrot J."/>
            <person name="Rosling A."/>
        </authorList>
    </citation>
    <scope>NUCLEOTIDE SEQUENCE [LARGE SCALE GENOMIC DNA]</scope>
    <source>
        <strain evidence="5 6">120-4 pot B 10/14</strain>
    </source>
</reference>
<dbReference type="InterPro" id="IPR002110">
    <property type="entry name" value="Ankyrin_rpt"/>
</dbReference>
<name>A0ABN7WB96_GIGMA</name>
<comment type="caution">
    <text evidence="5">The sequence shown here is derived from an EMBL/GenBank/DDBJ whole genome shotgun (WGS) entry which is preliminary data.</text>
</comment>
<organism evidence="5 6">
    <name type="scientific">Gigaspora margarita</name>
    <dbReference type="NCBI Taxonomy" id="4874"/>
    <lineage>
        <taxon>Eukaryota</taxon>
        <taxon>Fungi</taxon>
        <taxon>Fungi incertae sedis</taxon>
        <taxon>Mucoromycota</taxon>
        <taxon>Glomeromycotina</taxon>
        <taxon>Glomeromycetes</taxon>
        <taxon>Diversisporales</taxon>
        <taxon>Gigasporaceae</taxon>
        <taxon>Gigaspora</taxon>
    </lineage>
</organism>